<dbReference type="AlphaFoldDB" id="A0A9D1ECC6"/>
<name>A0A9D1ECC6_9FIRM</name>
<evidence type="ECO:0000259" key="1">
    <source>
        <dbReference type="PROSITE" id="PS51186"/>
    </source>
</evidence>
<dbReference type="Pfam" id="PF00583">
    <property type="entry name" value="Acetyltransf_1"/>
    <property type="match status" value="1"/>
</dbReference>
<dbReference type="EMBL" id="DVHN01000012">
    <property type="protein sequence ID" value="HIR87575.1"/>
    <property type="molecule type" value="Genomic_DNA"/>
</dbReference>
<evidence type="ECO:0000313" key="2">
    <source>
        <dbReference type="EMBL" id="HIR87575.1"/>
    </source>
</evidence>
<dbReference type="Proteomes" id="UP000824201">
    <property type="component" value="Unassembled WGS sequence"/>
</dbReference>
<dbReference type="Gene3D" id="3.40.630.30">
    <property type="match status" value="1"/>
</dbReference>
<accession>A0A9D1ECC6</accession>
<proteinExistence type="predicted"/>
<reference evidence="2" key="1">
    <citation type="submission" date="2020-10" db="EMBL/GenBank/DDBJ databases">
        <authorList>
            <person name="Gilroy R."/>
        </authorList>
    </citation>
    <scope>NUCLEOTIDE SEQUENCE</scope>
    <source>
        <strain evidence="2">ChiW13-3771</strain>
    </source>
</reference>
<dbReference type="SUPFAM" id="SSF55729">
    <property type="entry name" value="Acyl-CoA N-acyltransferases (Nat)"/>
    <property type="match status" value="1"/>
</dbReference>
<dbReference type="InterPro" id="IPR016181">
    <property type="entry name" value="Acyl_CoA_acyltransferase"/>
</dbReference>
<dbReference type="GO" id="GO:0016747">
    <property type="term" value="F:acyltransferase activity, transferring groups other than amino-acyl groups"/>
    <property type="evidence" value="ECO:0007669"/>
    <property type="project" value="InterPro"/>
</dbReference>
<evidence type="ECO:0000313" key="3">
    <source>
        <dbReference type="Proteomes" id="UP000824201"/>
    </source>
</evidence>
<feature type="domain" description="N-acetyltransferase" evidence="1">
    <location>
        <begin position="1"/>
        <end position="168"/>
    </location>
</feature>
<gene>
    <name evidence="2" type="ORF">IAC96_01360</name>
</gene>
<dbReference type="PROSITE" id="PS51186">
    <property type="entry name" value="GNAT"/>
    <property type="match status" value="1"/>
</dbReference>
<protein>
    <submittedName>
        <fullName evidence="2">GNAT family N-acetyltransferase</fullName>
    </submittedName>
</protein>
<sequence>MIFRLATKQDLFQIKNMYLNIVNKMTENNIFIWDSTYPCEFLENDIDNHALYILLKGSEILAAFSLYNSNLGAKSIQWSTNSNKVFYLDRLGVNISYSRAGIGSLMLLKAQETARNMGAEYLRLFVVTNNTPAICLYSKNGFTRAKGIYHEIIDSQCTFLEYGYEIKL</sequence>
<dbReference type="CDD" id="cd04301">
    <property type="entry name" value="NAT_SF"/>
    <property type="match status" value="1"/>
</dbReference>
<reference evidence="2" key="2">
    <citation type="journal article" date="2021" name="PeerJ">
        <title>Extensive microbial diversity within the chicken gut microbiome revealed by metagenomics and culture.</title>
        <authorList>
            <person name="Gilroy R."/>
            <person name="Ravi A."/>
            <person name="Getino M."/>
            <person name="Pursley I."/>
            <person name="Horton D.L."/>
            <person name="Alikhan N.F."/>
            <person name="Baker D."/>
            <person name="Gharbi K."/>
            <person name="Hall N."/>
            <person name="Watson M."/>
            <person name="Adriaenssens E.M."/>
            <person name="Foster-Nyarko E."/>
            <person name="Jarju S."/>
            <person name="Secka A."/>
            <person name="Antonio M."/>
            <person name="Oren A."/>
            <person name="Chaudhuri R.R."/>
            <person name="La Ragione R."/>
            <person name="Hildebrand F."/>
            <person name="Pallen M.J."/>
        </authorList>
    </citation>
    <scope>NUCLEOTIDE SEQUENCE</scope>
    <source>
        <strain evidence="2">ChiW13-3771</strain>
    </source>
</reference>
<comment type="caution">
    <text evidence="2">The sequence shown here is derived from an EMBL/GenBank/DDBJ whole genome shotgun (WGS) entry which is preliminary data.</text>
</comment>
<dbReference type="InterPro" id="IPR000182">
    <property type="entry name" value="GNAT_dom"/>
</dbReference>
<organism evidence="2 3">
    <name type="scientific">Candidatus Fimimorpha faecalis</name>
    <dbReference type="NCBI Taxonomy" id="2840824"/>
    <lineage>
        <taxon>Bacteria</taxon>
        <taxon>Bacillati</taxon>
        <taxon>Bacillota</taxon>
        <taxon>Clostridia</taxon>
        <taxon>Eubacteriales</taxon>
        <taxon>Candidatus Fimimorpha</taxon>
    </lineage>
</organism>